<reference evidence="2 3" key="1">
    <citation type="submission" date="2008-07" db="EMBL/GenBank/DDBJ databases">
        <authorList>
            <person name="El-Sayed N."/>
            <person name="Caler E."/>
            <person name="Inman J."/>
            <person name="Amedeo P."/>
            <person name="Hass B."/>
            <person name="Wortman J."/>
        </authorList>
    </citation>
    <scope>NUCLEOTIDE SEQUENCE [LARGE SCALE GENOMIC DNA]</scope>
    <source>
        <strain evidence="3">ATCC 50983 / TXsc</strain>
    </source>
</reference>
<feature type="compositionally biased region" description="Polar residues" evidence="1">
    <location>
        <begin position="142"/>
        <end position="157"/>
    </location>
</feature>
<evidence type="ECO:0000313" key="3">
    <source>
        <dbReference type="Proteomes" id="UP000007800"/>
    </source>
</evidence>
<dbReference type="Proteomes" id="UP000007800">
    <property type="component" value="Unassembled WGS sequence"/>
</dbReference>
<feature type="compositionally biased region" description="Basic and acidic residues" evidence="1">
    <location>
        <begin position="340"/>
        <end position="354"/>
    </location>
</feature>
<dbReference type="InParanoid" id="C5LHF0"/>
<feature type="region of interest" description="Disordered" evidence="1">
    <location>
        <begin position="1"/>
        <end position="37"/>
    </location>
</feature>
<name>C5LHF0_PERM5</name>
<accession>C5LHF0</accession>
<dbReference type="OrthoDB" id="437755at2759"/>
<feature type="compositionally biased region" description="Pro residues" evidence="1">
    <location>
        <begin position="312"/>
        <end position="323"/>
    </location>
</feature>
<gene>
    <name evidence="2" type="ORF">Pmar_PMAR017374</name>
</gene>
<feature type="region of interest" description="Disordered" evidence="1">
    <location>
        <begin position="137"/>
        <end position="185"/>
    </location>
</feature>
<evidence type="ECO:0000256" key="1">
    <source>
        <dbReference type="SAM" id="MobiDB-lite"/>
    </source>
</evidence>
<protein>
    <submittedName>
        <fullName evidence="2">Uncharacterized protein</fullName>
    </submittedName>
</protein>
<dbReference type="RefSeq" id="XP_002772143.1">
    <property type="nucleotide sequence ID" value="XM_002772097.1"/>
</dbReference>
<dbReference type="GeneID" id="9044708"/>
<proteinExistence type="predicted"/>
<dbReference type="AlphaFoldDB" id="C5LHF0"/>
<sequence>MRSAAAKESLRDSSKASLSPSRSATIAPALSSSSALTPDQEAAVQEAVMKQLMNYGEGMVSKEHRATLAEYAACVLQTQTTVSEMVSEMEQFLQENAEGFVEWLIAFCENHGLPHPERKAKKVTPRGGGLFSKALRAATGQPPASSSGLAVTSNDASPSGGAAGRQPGSGTKRGAEDKGGPDGANKIARREMRAIARQADAVNSKRASTLLASQDENRHPVRLLGRKELNQRAVATVRKSLGEAPTAGHSGDRSASEGALGPLIRPVPPPAYQPPLGRASRVQPEGLPPTRQQKGGGYVAQVRDGVEMAPHQPSPPPVPPPTQPQARQAPFAAPPITTPQHREQRGRSGNEDGYKWRAIRDDALVRATCEPDSAPVASITNGEIVEQCGQRIVLQSGIIRIQIRHPSHPSFPAPLGWVTLTAESAGGVRYFEKGPDKVRYNDSQTSAVYGGKGGKGKGKGKGKDITLARFLHRGLADTLVGIISRAI</sequence>
<organism evidence="3">
    <name type="scientific">Perkinsus marinus (strain ATCC 50983 / TXsc)</name>
    <dbReference type="NCBI Taxonomy" id="423536"/>
    <lineage>
        <taxon>Eukaryota</taxon>
        <taxon>Sar</taxon>
        <taxon>Alveolata</taxon>
        <taxon>Perkinsozoa</taxon>
        <taxon>Perkinsea</taxon>
        <taxon>Perkinsida</taxon>
        <taxon>Perkinsidae</taxon>
        <taxon>Perkinsus</taxon>
    </lineage>
</organism>
<evidence type="ECO:0000313" key="2">
    <source>
        <dbReference type="EMBL" id="EER03959.1"/>
    </source>
</evidence>
<dbReference type="EMBL" id="GG682011">
    <property type="protein sequence ID" value="EER03959.1"/>
    <property type="molecule type" value="Genomic_DNA"/>
</dbReference>
<keyword evidence="3" id="KW-1185">Reference proteome</keyword>
<feature type="region of interest" description="Disordered" evidence="1">
    <location>
        <begin position="239"/>
        <end position="354"/>
    </location>
</feature>
<feature type="compositionally biased region" description="Low complexity" evidence="1">
    <location>
        <begin position="15"/>
        <end position="37"/>
    </location>
</feature>